<dbReference type="AlphaFoldDB" id="A0A4Q9L757"/>
<proteinExistence type="predicted"/>
<evidence type="ECO:0000313" key="2">
    <source>
        <dbReference type="Proteomes" id="UP000291404"/>
    </source>
</evidence>
<evidence type="ECO:0000313" key="1">
    <source>
        <dbReference type="EMBL" id="TBU03478.1"/>
    </source>
</evidence>
<name>A0A4Q9L757_9MICR</name>
<dbReference type="Proteomes" id="UP000291404">
    <property type="component" value="Unassembled WGS sequence"/>
</dbReference>
<accession>A0A4Q9L757</accession>
<dbReference type="VEuPathDB" id="MicrosporidiaDB:CWI39_0089p0020"/>
<sequence length="841" mass="98514">MPYQGEIDWHLIQTVSKFQKTKCINKKLSINKYMTGYIKNTGKNQVGSISNEGIDNNLAERQMRCQFEIEEEVSAISVKKNGLKLRERVETNKSSQKDDFFRNNEFKIMIGLHKNDSGLINKNLPVARFLIKKIISNEVLEDKGISNIQNISTDTLNGEARDEKSILSVSEIAKKYICPKASVEKIKYFKDKEIKKIPGDSEYHMAAKTTNTFSIVPYKVNKVENQKRKKAKRRLTRWIKPEEIVGLKENVKPENKKSVDSGSIPLNRKVKNIILEQKSVLNYQNLKKEEEFVHCNVSGELEKGRENNNYTIQKFFIKEAKKINIKKEYNHWDKNYSDKQEMESDFQIRSNEAKILPIEDEGIEGSQTEKIIQQNKERMGNLGSKIIKELEETKKVPSIVNLDLDHNKEGNEYKKAFENFESENKNSNEESFIDKMLMINSCNIIALSKETDSKQCSDNYFDGDNSKKECLIHVINEKTELVDVQAELKEEYYIGTEKDTNKKTEYEFDGSEWKMDKNTGLKVEIFHQPNIREIKLVDSSVKREYTGNEKSESKNMIRRSEKQEILYKRVLKQIVSRENVHIPPYNKKRMLKKNILTFKKSDVMSVDTSLLDREDMLKIEEHYRKLLDRKIEQNESGVKKWFKSLFGCYRIKRNRIVNSIDNFIFKLIDFLIMSNISCTYGFIKEINNADVKEKIKKIEKQEYYKIEETNVLTNLGVVLFYIRETMNGIIPHHYRKILLNKKLKNDKKKLDSILDLMKFAIGHERIKMIEKIKNLIMNMKCNSEDPKLVSHLIDIFSKAMFPLKENANLKNDIHVLNVINFIFQSDLRSISLCTYYEATKN</sequence>
<comment type="caution">
    <text evidence="1">The sequence shown here is derived from an EMBL/GenBank/DDBJ whole genome shotgun (WGS) entry which is preliminary data.</text>
</comment>
<dbReference type="VEuPathDB" id="MicrosporidiaDB:CWI36_0918p0010"/>
<protein>
    <submittedName>
        <fullName evidence="1">Uncharacterized protein</fullName>
    </submittedName>
</protein>
<organism evidence="1 2">
    <name type="scientific">Hamiltosporidium magnivora</name>
    <dbReference type="NCBI Taxonomy" id="148818"/>
    <lineage>
        <taxon>Eukaryota</taxon>
        <taxon>Fungi</taxon>
        <taxon>Fungi incertae sedis</taxon>
        <taxon>Microsporidia</taxon>
        <taxon>Dubosqiidae</taxon>
        <taxon>Hamiltosporidium</taxon>
    </lineage>
</organism>
<reference evidence="1 2" key="1">
    <citation type="submission" date="2017-12" db="EMBL/GenBank/DDBJ databases">
        <authorList>
            <person name="Pombert J.-F."/>
            <person name="Haag K.L."/>
            <person name="Ebert D."/>
        </authorList>
    </citation>
    <scope>NUCLEOTIDE SEQUENCE [LARGE SCALE GENOMIC DNA]</scope>
    <source>
        <strain evidence="1">BE-OM-2</strain>
    </source>
</reference>
<keyword evidence="2" id="KW-1185">Reference proteome</keyword>
<gene>
    <name evidence="1" type="ORF">CWI36_0918p0010</name>
</gene>
<dbReference type="EMBL" id="PITI01000918">
    <property type="protein sequence ID" value="TBU03478.1"/>
    <property type="molecule type" value="Genomic_DNA"/>
</dbReference>